<feature type="region of interest" description="Disordered" evidence="2">
    <location>
        <begin position="1200"/>
        <end position="1233"/>
    </location>
</feature>
<feature type="compositionally biased region" description="Low complexity" evidence="2">
    <location>
        <begin position="1460"/>
        <end position="1469"/>
    </location>
</feature>
<gene>
    <name evidence="3" type="ORF">PCOR1329_LOCUS40217</name>
</gene>
<feature type="region of interest" description="Disordered" evidence="2">
    <location>
        <begin position="1320"/>
        <end position="1369"/>
    </location>
</feature>
<feature type="compositionally biased region" description="Polar residues" evidence="2">
    <location>
        <begin position="1582"/>
        <end position="1593"/>
    </location>
</feature>
<reference evidence="3" key="1">
    <citation type="submission" date="2023-10" db="EMBL/GenBank/DDBJ databases">
        <authorList>
            <person name="Chen Y."/>
            <person name="Shah S."/>
            <person name="Dougan E. K."/>
            <person name="Thang M."/>
            <person name="Chan C."/>
        </authorList>
    </citation>
    <scope>NUCLEOTIDE SEQUENCE [LARGE SCALE GENOMIC DNA]</scope>
</reference>
<feature type="compositionally biased region" description="Low complexity" evidence="2">
    <location>
        <begin position="1521"/>
        <end position="1555"/>
    </location>
</feature>
<sequence>MSSALQAKHLRAQAAAFSVELERNRGFPEVAQACEELQSALDGAFDMEAAGRRPPKPRRRGVSERAPPERLKRKVRDLQRDEREAKEKATNENPARGLANRVANVWRVRTMLADAYMSAEVLADVCRQFTVEENSSISASQVGGARDARAEILKDMLGDAMAKRMAGAIAEAPPAGHALPTVYLVHAHDGADLRLRSQSAAQLWDGHMALPRTAVMRVVSAAVSALLRDSAVLLGGRQVRFVHLRTADAAFANEAAMRIAALFFMQDFELANRITHRLILYRLRLFKYLTPPCADHFGMQLRGHIVRGFEVFERAALPDDQRPDYGLRRLYGDDVIAPEIAKLLNVKGKKDGQAEVTKEQLDAAKKKVELTPSNMRAAGRTLDNLRQPHTEDNQRLVLAVKDISAGLLRRGLRELRVTPEQFAMWKTYSTVEMSRTSSAWCVPKANVPDTPAEYSQYVIDTSGCKEQPPGFDPQNEALYDERVMVNLLGPNADAVAFKRAHGASGEPASGALALRDEAASSKPAPEASTAGATPVDAAAAEGKIGATAGRRKLRFLKSSESNPEDIESQLEISAENVQTSLKKEIYVHGNPDKATVVTWLKSFCSLATKHLKKSEGDDAKADVRGFISSGKKQTDIFAKASMWKVVEAMAAQGPQSTKALPKEDLKPSELSVLHESPLCNAFQTSREAWQLKVLREDHKSGDSVRLERLGAYMEGAEKTAEMSLMSTMWGPASDATKARYLHAEDGRVGMYREWGPASPLLKADQLYSKETVYKGMPRDKFAGLQDAHAAVAESAPRNANAIARSLFHVRDKIPRELSALFGEVCAAKLGATGGPGCGGDIGGVVGALGEEQASAATRALLCPPVAAAILRWPEVAAAAKACVDGHRAPVHDAVAIEVHKRNAAPKPAEPVEPAAAEEPAGPAAVQEPSQPAAQAAPPAKPEAADPAAAVTGQGEQSADAEMAQPAAKSEPAAAAQVPGATAPGQPGKPTAPSGASPAARDFKKGGQADGGNGEFRTFQKVNVEHIQSDAREGALSCPPAGQRSLAAASPAAASPAASKPEPPEKRQKVTLSQLSKPRSVPVHACMRLNRARLLGRATGAPAALGLPACPSEGGEALIAAGLDSYRREMISLAAARAWMRRLASVKLAPDPGDGGNVRASQDHHRPPTESYRSLEAEVASLAEEHRTLAAELRQLRAAAALAPAGPDSPSRASLERGGGATRSPRRSDPRCAAEWRVVSPEQARSLRLSVADQGKELRRLAEDLAALREDVEAVRADALGAAEGGVVVEAQSAAVKAARAYWGQFRDEVLEEAVQRASAAWQGDAARSPGQAPRGRRSAAERDGGRLRRWRGRRRGQEGAGAAEGGRAARGRGGCRGCCWRRRRAQSRAFAAGGPARGDGVGQRCVEGRRGQERLERFRAEVLDEAVEAARAALKADLSATLGSHTRQIEALQRQLHAAGPARGAWAPRSGQEPEWVSPETLPDSPRPWPAADAGRALGSPQLDWDEVLTAASVHGGWSEAAQRAAAAASGGPPDSPGPQARQGARGAPGSPGSPHGRQQDPIAREPAAAGHTSPPSWAAAQESSGRTTSAWTTDGGRRGRPPARPGARAHRPAAGGSLSRRLASRLRDSDSDD</sequence>
<feature type="compositionally biased region" description="Low complexity" evidence="2">
    <location>
        <begin position="963"/>
        <end position="987"/>
    </location>
</feature>
<feature type="region of interest" description="Disordered" evidence="2">
    <location>
        <begin position="902"/>
        <end position="1014"/>
    </location>
</feature>
<proteinExistence type="predicted"/>
<feature type="region of interest" description="Disordered" evidence="2">
    <location>
        <begin position="1520"/>
        <end position="1634"/>
    </location>
</feature>
<accession>A0ABN9TMC4</accession>
<feature type="compositionally biased region" description="Low complexity" evidence="2">
    <location>
        <begin position="911"/>
        <end position="937"/>
    </location>
</feature>
<dbReference type="EMBL" id="CAUYUJ010014849">
    <property type="protein sequence ID" value="CAK0846816.1"/>
    <property type="molecule type" value="Genomic_DNA"/>
</dbReference>
<feature type="compositionally biased region" description="Basic and acidic residues" evidence="2">
    <location>
        <begin position="61"/>
        <end position="90"/>
    </location>
</feature>
<feature type="region of interest" description="Disordered" evidence="2">
    <location>
        <begin position="1460"/>
        <end position="1498"/>
    </location>
</feature>
<comment type="caution">
    <text evidence="3">The sequence shown here is derived from an EMBL/GenBank/DDBJ whole genome shotgun (WGS) entry which is preliminary data.</text>
</comment>
<feature type="region of interest" description="Disordered" evidence="2">
    <location>
        <begin position="1030"/>
        <end position="1077"/>
    </location>
</feature>
<feature type="region of interest" description="Disordered" evidence="2">
    <location>
        <begin position="45"/>
        <end position="95"/>
    </location>
</feature>
<feature type="compositionally biased region" description="Basic and acidic residues" evidence="2">
    <location>
        <begin position="1160"/>
        <end position="1170"/>
    </location>
</feature>
<name>A0ABN9TMC4_9DINO</name>
<feature type="region of interest" description="Disordered" evidence="2">
    <location>
        <begin position="516"/>
        <end position="536"/>
    </location>
</feature>
<feature type="coiled-coil region" evidence="1">
    <location>
        <begin position="1250"/>
        <end position="1277"/>
    </location>
</feature>
<evidence type="ECO:0000313" key="3">
    <source>
        <dbReference type="EMBL" id="CAK0846816.1"/>
    </source>
</evidence>
<evidence type="ECO:0000256" key="2">
    <source>
        <dbReference type="SAM" id="MobiDB-lite"/>
    </source>
</evidence>
<keyword evidence="4" id="KW-1185">Reference proteome</keyword>
<dbReference type="Proteomes" id="UP001189429">
    <property type="component" value="Unassembled WGS sequence"/>
</dbReference>
<feature type="compositionally biased region" description="Low complexity" evidence="2">
    <location>
        <begin position="1613"/>
        <end position="1622"/>
    </location>
</feature>
<protein>
    <submittedName>
        <fullName evidence="3">Uncharacterized protein</fullName>
    </submittedName>
</protein>
<evidence type="ECO:0000256" key="1">
    <source>
        <dbReference type="SAM" id="Coils"/>
    </source>
</evidence>
<feature type="compositionally biased region" description="Low complexity" evidence="2">
    <location>
        <begin position="1046"/>
        <end position="1059"/>
    </location>
</feature>
<organism evidence="3 4">
    <name type="scientific">Prorocentrum cordatum</name>
    <dbReference type="NCBI Taxonomy" id="2364126"/>
    <lineage>
        <taxon>Eukaryota</taxon>
        <taxon>Sar</taxon>
        <taxon>Alveolata</taxon>
        <taxon>Dinophyceae</taxon>
        <taxon>Prorocentrales</taxon>
        <taxon>Prorocentraceae</taxon>
        <taxon>Prorocentrum</taxon>
    </lineage>
</organism>
<feature type="compositionally biased region" description="Low complexity" evidence="2">
    <location>
        <begin position="520"/>
        <end position="536"/>
    </location>
</feature>
<keyword evidence="1" id="KW-0175">Coiled coil</keyword>
<feature type="coiled-coil region" evidence="1">
    <location>
        <begin position="1171"/>
        <end position="1198"/>
    </location>
</feature>
<feature type="region of interest" description="Disordered" evidence="2">
    <location>
        <begin position="1150"/>
        <end position="1170"/>
    </location>
</feature>
<evidence type="ECO:0000313" key="4">
    <source>
        <dbReference type="Proteomes" id="UP001189429"/>
    </source>
</evidence>